<name>A0A2T2P2P9_CORCC</name>
<protein>
    <submittedName>
        <fullName evidence="2">Uncharacterized protein</fullName>
    </submittedName>
</protein>
<feature type="compositionally biased region" description="Polar residues" evidence="1">
    <location>
        <begin position="94"/>
        <end position="107"/>
    </location>
</feature>
<proteinExistence type="predicted"/>
<evidence type="ECO:0000313" key="3">
    <source>
        <dbReference type="Proteomes" id="UP000240883"/>
    </source>
</evidence>
<feature type="region of interest" description="Disordered" evidence="1">
    <location>
        <begin position="1"/>
        <end position="127"/>
    </location>
</feature>
<keyword evidence="3" id="KW-1185">Reference proteome</keyword>
<feature type="compositionally biased region" description="Polar residues" evidence="1">
    <location>
        <begin position="14"/>
        <end position="35"/>
    </location>
</feature>
<dbReference type="Proteomes" id="UP000240883">
    <property type="component" value="Unassembled WGS sequence"/>
</dbReference>
<evidence type="ECO:0000256" key="1">
    <source>
        <dbReference type="SAM" id="MobiDB-lite"/>
    </source>
</evidence>
<accession>A0A2T2P2P9</accession>
<reference evidence="2 3" key="1">
    <citation type="journal article" date="2018" name="Front. Microbiol.">
        <title>Genome-Wide Analysis of Corynespora cassiicola Leaf Fall Disease Putative Effectors.</title>
        <authorList>
            <person name="Lopez D."/>
            <person name="Ribeiro S."/>
            <person name="Label P."/>
            <person name="Fumanal B."/>
            <person name="Venisse J.S."/>
            <person name="Kohler A."/>
            <person name="de Oliveira R.R."/>
            <person name="Labutti K."/>
            <person name="Lipzen A."/>
            <person name="Lail K."/>
            <person name="Bauer D."/>
            <person name="Ohm R.A."/>
            <person name="Barry K.W."/>
            <person name="Spatafora J."/>
            <person name="Grigoriev I.V."/>
            <person name="Martin F.M."/>
            <person name="Pujade-Renaud V."/>
        </authorList>
    </citation>
    <scope>NUCLEOTIDE SEQUENCE [LARGE SCALE GENOMIC DNA]</scope>
    <source>
        <strain evidence="2 3">Philippines</strain>
    </source>
</reference>
<gene>
    <name evidence="2" type="ORF">BS50DRAFT_240092</name>
</gene>
<feature type="compositionally biased region" description="Polar residues" evidence="1">
    <location>
        <begin position="54"/>
        <end position="63"/>
    </location>
</feature>
<dbReference type="AlphaFoldDB" id="A0A2T2P2P9"/>
<sequence>MPSTSETVHPIAIPNSNPRTLASKAPSITTQSPSFNIRPKPSPAKWYKKKTGETQHIVNSSDPEGQAPSCKSQPPPDSINNSTHSEYKHRHSDPSSPCTDTQHTASTRHPPSHHRRPEPRASCARAKPALHDQHLVLIFPGLVRACAAARKASAARTGRDD</sequence>
<dbReference type="EMBL" id="KZ678130">
    <property type="protein sequence ID" value="PSN71954.1"/>
    <property type="molecule type" value="Genomic_DNA"/>
</dbReference>
<organism evidence="2 3">
    <name type="scientific">Corynespora cassiicola Philippines</name>
    <dbReference type="NCBI Taxonomy" id="1448308"/>
    <lineage>
        <taxon>Eukaryota</taxon>
        <taxon>Fungi</taxon>
        <taxon>Dikarya</taxon>
        <taxon>Ascomycota</taxon>
        <taxon>Pezizomycotina</taxon>
        <taxon>Dothideomycetes</taxon>
        <taxon>Pleosporomycetidae</taxon>
        <taxon>Pleosporales</taxon>
        <taxon>Corynesporascaceae</taxon>
        <taxon>Corynespora</taxon>
    </lineage>
</organism>
<evidence type="ECO:0000313" key="2">
    <source>
        <dbReference type="EMBL" id="PSN71954.1"/>
    </source>
</evidence>